<dbReference type="OrthoDB" id="9798629at2"/>
<evidence type="ECO:0000256" key="6">
    <source>
        <dbReference type="ARBA" id="ARBA00023136"/>
    </source>
</evidence>
<keyword evidence="3" id="KW-1003">Cell membrane</keyword>
<dbReference type="PANTHER" id="PTHR30558">
    <property type="entry name" value="EXBD MEMBRANE COMPONENT OF PMF-DRIVEN MACROMOLECULE IMPORT SYSTEM"/>
    <property type="match status" value="1"/>
</dbReference>
<dbReference type="PANTHER" id="PTHR30558:SF7">
    <property type="entry name" value="TOL-PAL SYSTEM PROTEIN TOLR"/>
    <property type="match status" value="1"/>
</dbReference>
<evidence type="ECO:0000256" key="1">
    <source>
        <dbReference type="ARBA" id="ARBA00004162"/>
    </source>
</evidence>
<evidence type="ECO:0000256" key="8">
    <source>
        <dbReference type="SAM" id="Phobius"/>
    </source>
</evidence>
<name>A0A516V6A9_9GAMM</name>
<keyword evidence="7" id="KW-0813">Transport</keyword>
<dbReference type="Gene3D" id="3.30.420.270">
    <property type="match status" value="1"/>
</dbReference>
<proteinExistence type="inferred from homology"/>
<evidence type="ECO:0000313" key="9">
    <source>
        <dbReference type="EMBL" id="QDQ74053.1"/>
    </source>
</evidence>
<dbReference type="RefSeq" id="WP_143879564.1">
    <property type="nucleotide sequence ID" value="NZ_BAABLZ010000001.1"/>
</dbReference>
<keyword evidence="5 8" id="KW-1133">Transmembrane helix</keyword>
<keyword evidence="6 8" id="KW-0472">Membrane</keyword>
<feature type="transmembrane region" description="Helical" evidence="8">
    <location>
        <begin position="20"/>
        <end position="39"/>
    </location>
</feature>
<comment type="subcellular location">
    <subcellularLocation>
        <location evidence="1">Cell membrane</location>
        <topology evidence="1">Single-pass membrane protein</topology>
    </subcellularLocation>
    <subcellularLocation>
        <location evidence="7">Cell membrane</location>
        <topology evidence="7">Single-pass type II membrane protein</topology>
    </subcellularLocation>
</comment>
<dbReference type="Pfam" id="PF02472">
    <property type="entry name" value="ExbD"/>
    <property type="match status" value="1"/>
</dbReference>
<keyword evidence="4 7" id="KW-0812">Transmembrane</keyword>
<evidence type="ECO:0000256" key="4">
    <source>
        <dbReference type="ARBA" id="ARBA00022692"/>
    </source>
</evidence>
<sequence>MAFANRDAALPVAAINITPLVDVLLVLLVIFMVTAPVLARSIDVRLPQSVDKAPKPALQLQLRVDAAGGYWLDNAAIERSALVAALRAATERDPGLQLVLRSDDDGDYQGFVSALSAAREAGIQGIATPR</sequence>
<accession>A0A516V6A9</accession>
<dbReference type="GO" id="GO:0022857">
    <property type="term" value="F:transmembrane transporter activity"/>
    <property type="evidence" value="ECO:0007669"/>
    <property type="project" value="InterPro"/>
</dbReference>
<keyword evidence="10" id="KW-1185">Reference proteome</keyword>
<evidence type="ECO:0000256" key="2">
    <source>
        <dbReference type="ARBA" id="ARBA00005811"/>
    </source>
</evidence>
<evidence type="ECO:0000256" key="7">
    <source>
        <dbReference type="RuleBase" id="RU003879"/>
    </source>
</evidence>
<dbReference type="Proteomes" id="UP000315891">
    <property type="component" value="Chromosome"/>
</dbReference>
<dbReference type="InterPro" id="IPR003400">
    <property type="entry name" value="ExbD"/>
</dbReference>
<evidence type="ECO:0000256" key="3">
    <source>
        <dbReference type="ARBA" id="ARBA00022475"/>
    </source>
</evidence>
<evidence type="ECO:0000256" key="5">
    <source>
        <dbReference type="ARBA" id="ARBA00022989"/>
    </source>
</evidence>
<reference evidence="9 10" key="1">
    <citation type="submission" date="2019-07" db="EMBL/GenBank/DDBJ databases">
        <title>Lysobacter weifangensis sp. nov., isolated from bensulfuron-methyl contaminated farmland soil.</title>
        <authorList>
            <person name="Zhao H."/>
        </authorList>
    </citation>
    <scope>NUCLEOTIDE SEQUENCE [LARGE SCALE GENOMIC DNA]</scope>
    <source>
        <strain evidence="9 10">CC-Bw-6</strain>
    </source>
</reference>
<gene>
    <name evidence="9" type="ORF">FNZ56_09255</name>
</gene>
<keyword evidence="7" id="KW-0653">Protein transport</keyword>
<comment type="similarity">
    <text evidence="2 7">Belongs to the ExbD/TolR family.</text>
</comment>
<organism evidence="9 10">
    <name type="scientific">Pseudoluteimonas lycopersici</name>
    <dbReference type="NCBI Taxonomy" id="1324796"/>
    <lineage>
        <taxon>Bacteria</taxon>
        <taxon>Pseudomonadati</taxon>
        <taxon>Pseudomonadota</taxon>
        <taxon>Gammaproteobacteria</taxon>
        <taxon>Lysobacterales</taxon>
        <taxon>Lysobacteraceae</taxon>
        <taxon>Pseudoluteimonas</taxon>
    </lineage>
</organism>
<dbReference type="AlphaFoldDB" id="A0A516V6A9"/>
<dbReference type="GO" id="GO:0005886">
    <property type="term" value="C:plasma membrane"/>
    <property type="evidence" value="ECO:0007669"/>
    <property type="project" value="UniProtKB-SubCell"/>
</dbReference>
<evidence type="ECO:0000313" key="10">
    <source>
        <dbReference type="Proteomes" id="UP000315891"/>
    </source>
</evidence>
<dbReference type="EMBL" id="CP041742">
    <property type="protein sequence ID" value="QDQ74053.1"/>
    <property type="molecule type" value="Genomic_DNA"/>
</dbReference>
<dbReference type="GO" id="GO:0015031">
    <property type="term" value="P:protein transport"/>
    <property type="evidence" value="ECO:0007669"/>
    <property type="project" value="UniProtKB-KW"/>
</dbReference>
<protein>
    <submittedName>
        <fullName evidence="9">Biopolymer transporter ExbD</fullName>
    </submittedName>
</protein>